<evidence type="ECO:0000313" key="1">
    <source>
        <dbReference type="EMBL" id="PNX79779.1"/>
    </source>
</evidence>
<evidence type="ECO:0000313" key="2">
    <source>
        <dbReference type="Proteomes" id="UP000236291"/>
    </source>
</evidence>
<feature type="non-terminal residue" evidence="1">
    <location>
        <position position="1"/>
    </location>
</feature>
<organism evidence="1 2">
    <name type="scientific">Trifolium pratense</name>
    <name type="common">Red clover</name>
    <dbReference type="NCBI Taxonomy" id="57577"/>
    <lineage>
        <taxon>Eukaryota</taxon>
        <taxon>Viridiplantae</taxon>
        <taxon>Streptophyta</taxon>
        <taxon>Embryophyta</taxon>
        <taxon>Tracheophyta</taxon>
        <taxon>Spermatophyta</taxon>
        <taxon>Magnoliopsida</taxon>
        <taxon>eudicotyledons</taxon>
        <taxon>Gunneridae</taxon>
        <taxon>Pentapetalae</taxon>
        <taxon>rosids</taxon>
        <taxon>fabids</taxon>
        <taxon>Fabales</taxon>
        <taxon>Fabaceae</taxon>
        <taxon>Papilionoideae</taxon>
        <taxon>50 kb inversion clade</taxon>
        <taxon>NPAAA clade</taxon>
        <taxon>Hologalegina</taxon>
        <taxon>IRL clade</taxon>
        <taxon>Trifolieae</taxon>
        <taxon>Trifolium</taxon>
    </lineage>
</organism>
<reference evidence="1 2" key="2">
    <citation type="journal article" date="2017" name="Front. Plant Sci.">
        <title>Gene Classification and Mining of Molecular Markers Useful in Red Clover (Trifolium pratense) Breeding.</title>
        <authorList>
            <person name="Istvanek J."/>
            <person name="Dluhosova J."/>
            <person name="Dluhos P."/>
            <person name="Patkova L."/>
            <person name="Nedelnik J."/>
            <person name="Repkova J."/>
        </authorList>
    </citation>
    <scope>NUCLEOTIDE SEQUENCE [LARGE SCALE GENOMIC DNA]</scope>
    <source>
        <strain evidence="2">cv. Tatra</strain>
        <tissue evidence="1">Young leaves</tissue>
    </source>
</reference>
<name>A0A2K3LMM2_TRIPR</name>
<dbReference type="ExpressionAtlas" id="A0A2K3LMM2">
    <property type="expression patterns" value="baseline"/>
</dbReference>
<comment type="caution">
    <text evidence="1">The sequence shown here is derived from an EMBL/GenBank/DDBJ whole genome shotgun (WGS) entry which is preliminary data.</text>
</comment>
<accession>A0A2K3LMM2</accession>
<gene>
    <name evidence="1" type="ORF">L195_g035767</name>
</gene>
<dbReference type="AlphaFoldDB" id="A0A2K3LMM2"/>
<protein>
    <submittedName>
        <fullName evidence="1">Uncharacterized protein</fullName>
    </submittedName>
</protein>
<proteinExistence type="predicted"/>
<dbReference type="EMBL" id="ASHM01036604">
    <property type="protein sequence ID" value="PNX79779.1"/>
    <property type="molecule type" value="Genomic_DNA"/>
</dbReference>
<dbReference type="Proteomes" id="UP000236291">
    <property type="component" value="Unassembled WGS sequence"/>
</dbReference>
<sequence length="257" mass="28594">ALLLFSFNGLLHQNASSPSAFSFTKSTTLFLFPFSKSTAPLLFLQGLDIPVLFAMMSSFSSVSLNVTAGGIVENRCFIKPTSDNLDIGWKWNSYKDSSRKTIICDFCFHPSSRGITRAKKHRLRSYDKKKAVVNAFMSEVINMNEVDESGMDEIFNTQAGKRPATAVAKKKSSNVKGLMDAHLLENPEVSLKKTQSMAKQTPIKDSVVGTFGKHLRPPSYYELRVLLLKIELELTKEMLSGIEAERNQYGCSIMSDA</sequence>
<reference evidence="1 2" key="1">
    <citation type="journal article" date="2014" name="Am. J. Bot.">
        <title>Genome assembly and annotation for red clover (Trifolium pratense; Fabaceae).</title>
        <authorList>
            <person name="Istvanek J."/>
            <person name="Jaros M."/>
            <person name="Krenek A."/>
            <person name="Repkova J."/>
        </authorList>
    </citation>
    <scope>NUCLEOTIDE SEQUENCE [LARGE SCALE GENOMIC DNA]</scope>
    <source>
        <strain evidence="2">cv. Tatra</strain>
        <tissue evidence="1">Young leaves</tissue>
    </source>
</reference>